<keyword evidence="3" id="KW-1185">Reference proteome</keyword>
<feature type="chain" id="PRO_5035297513" description="Secreted protein" evidence="1">
    <location>
        <begin position="25"/>
        <end position="66"/>
    </location>
</feature>
<sequence>MPLLPFLSVFFFVSLFPSFPQLHCSPVAIAAEVALASSTLFPQCPYHRELTGGPAPDSAASSPDKY</sequence>
<dbReference type="EMBL" id="JAAALK010000290">
    <property type="protein sequence ID" value="KAG8045710.1"/>
    <property type="molecule type" value="Genomic_DNA"/>
</dbReference>
<evidence type="ECO:0000313" key="3">
    <source>
        <dbReference type="Proteomes" id="UP000729402"/>
    </source>
</evidence>
<evidence type="ECO:0008006" key="4">
    <source>
        <dbReference type="Google" id="ProtNLM"/>
    </source>
</evidence>
<organism evidence="2 3">
    <name type="scientific">Zizania palustris</name>
    <name type="common">Northern wild rice</name>
    <dbReference type="NCBI Taxonomy" id="103762"/>
    <lineage>
        <taxon>Eukaryota</taxon>
        <taxon>Viridiplantae</taxon>
        <taxon>Streptophyta</taxon>
        <taxon>Embryophyta</taxon>
        <taxon>Tracheophyta</taxon>
        <taxon>Spermatophyta</taxon>
        <taxon>Magnoliopsida</taxon>
        <taxon>Liliopsida</taxon>
        <taxon>Poales</taxon>
        <taxon>Poaceae</taxon>
        <taxon>BOP clade</taxon>
        <taxon>Oryzoideae</taxon>
        <taxon>Oryzeae</taxon>
        <taxon>Zizaniinae</taxon>
        <taxon>Zizania</taxon>
    </lineage>
</organism>
<feature type="signal peptide" evidence="1">
    <location>
        <begin position="1"/>
        <end position="24"/>
    </location>
</feature>
<comment type="caution">
    <text evidence="2">The sequence shown here is derived from an EMBL/GenBank/DDBJ whole genome shotgun (WGS) entry which is preliminary data.</text>
</comment>
<evidence type="ECO:0000256" key="1">
    <source>
        <dbReference type="SAM" id="SignalP"/>
    </source>
</evidence>
<name>A0A8J5QX98_ZIZPA</name>
<proteinExistence type="predicted"/>
<reference evidence="2" key="1">
    <citation type="journal article" date="2021" name="bioRxiv">
        <title>Whole Genome Assembly and Annotation of Northern Wild Rice, Zizania palustris L., Supports a Whole Genome Duplication in the Zizania Genus.</title>
        <authorList>
            <person name="Haas M."/>
            <person name="Kono T."/>
            <person name="Macchietto M."/>
            <person name="Millas R."/>
            <person name="McGilp L."/>
            <person name="Shao M."/>
            <person name="Duquette J."/>
            <person name="Hirsch C.N."/>
            <person name="Kimball J."/>
        </authorList>
    </citation>
    <scope>NUCLEOTIDE SEQUENCE</scope>
    <source>
        <tissue evidence="2">Fresh leaf tissue</tissue>
    </source>
</reference>
<accession>A0A8J5QX98</accession>
<gene>
    <name evidence="2" type="ORF">GUJ93_ZPchr0008g11651</name>
</gene>
<dbReference type="AlphaFoldDB" id="A0A8J5QX98"/>
<dbReference type="Proteomes" id="UP000729402">
    <property type="component" value="Unassembled WGS sequence"/>
</dbReference>
<protein>
    <recommendedName>
        <fullName evidence="4">Secreted protein</fullName>
    </recommendedName>
</protein>
<keyword evidence="1" id="KW-0732">Signal</keyword>
<reference evidence="2" key="2">
    <citation type="submission" date="2021-02" db="EMBL/GenBank/DDBJ databases">
        <authorList>
            <person name="Kimball J.A."/>
            <person name="Haas M.W."/>
            <person name="Macchietto M."/>
            <person name="Kono T."/>
            <person name="Duquette J."/>
            <person name="Shao M."/>
        </authorList>
    </citation>
    <scope>NUCLEOTIDE SEQUENCE</scope>
    <source>
        <tissue evidence="2">Fresh leaf tissue</tissue>
    </source>
</reference>
<evidence type="ECO:0000313" key="2">
    <source>
        <dbReference type="EMBL" id="KAG8045710.1"/>
    </source>
</evidence>